<comment type="caution">
    <text evidence="13">The sequence shown here is derived from an EMBL/GenBank/DDBJ whole genome shotgun (WGS) entry which is preliminary data.</text>
</comment>
<dbReference type="AlphaFoldDB" id="A0A845LFT0"/>
<dbReference type="PROSITE" id="PS00858">
    <property type="entry name" value="PREPHENATE_DEHYDR_2"/>
    <property type="match status" value="1"/>
</dbReference>
<evidence type="ECO:0000256" key="5">
    <source>
        <dbReference type="ARBA" id="ARBA00023141"/>
    </source>
</evidence>
<dbReference type="PIRSF" id="PIRSF001500">
    <property type="entry name" value="Chor_mut_pdt_Ppr"/>
    <property type="match status" value="1"/>
</dbReference>
<dbReference type="PROSITE" id="PS51671">
    <property type="entry name" value="ACT"/>
    <property type="match status" value="1"/>
</dbReference>
<keyword evidence="5 10" id="KW-0057">Aromatic amino acid biosynthesis</keyword>
<dbReference type="InterPro" id="IPR045865">
    <property type="entry name" value="ACT-like_dom_sf"/>
</dbReference>
<keyword evidence="6 10" id="KW-0584">Phenylalanine biosynthesis</keyword>
<evidence type="ECO:0000256" key="3">
    <source>
        <dbReference type="ARBA" id="ARBA00021872"/>
    </source>
</evidence>
<evidence type="ECO:0000256" key="4">
    <source>
        <dbReference type="ARBA" id="ARBA00022605"/>
    </source>
</evidence>
<evidence type="ECO:0000313" key="13">
    <source>
        <dbReference type="EMBL" id="MZP41706.1"/>
    </source>
</evidence>
<feature type="site" description="Essential for prephenate dehydratase activity" evidence="9">
    <location>
        <position position="193"/>
    </location>
</feature>
<gene>
    <name evidence="10 13" type="primary">pheA</name>
    <name evidence="13" type="ORF">GTO89_01500</name>
</gene>
<dbReference type="SUPFAM" id="SSF55021">
    <property type="entry name" value="ACT-like"/>
    <property type="match status" value="1"/>
</dbReference>
<keyword evidence="14" id="KW-1185">Reference proteome</keyword>
<dbReference type="Proteomes" id="UP000471031">
    <property type="component" value="Unassembled WGS sequence"/>
</dbReference>
<comment type="pathway">
    <text evidence="1 10">Amino-acid biosynthesis; L-phenylalanine biosynthesis; phenylpyruvate from prephenate: step 1/1.</text>
</comment>
<dbReference type="InterPro" id="IPR001086">
    <property type="entry name" value="Preph_deHydtase"/>
</dbReference>
<feature type="domain" description="Prephenate dehydratase" evidence="11">
    <location>
        <begin position="19"/>
        <end position="200"/>
    </location>
</feature>
<dbReference type="GO" id="GO:0005737">
    <property type="term" value="C:cytoplasm"/>
    <property type="evidence" value="ECO:0007669"/>
    <property type="project" value="TreeGrafter"/>
</dbReference>
<dbReference type="EMBL" id="WXEX01000001">
    <property type="protein sequence ID" value="MZP41706.1"/>
    <property type="molecule type" value="Genomic_DNA"/>
</dbReference>
<evidence type="ECO:0000259" key="11">
    <source>
        <dbReference type="PROSITE" id="PS51171"/>
    </source>
</evidence>
<proteinExistence type="predicted"/>
<dbReference type="NCBIfam" id="NF008865">
    <property type="entry name" value="PRK11898.1"/>
    <property type="match status" value="1"/>
</dbReference>
<keyword evidence="4 10" id="KW-0028">Amino-acid biosynthesis</keyword>
<dbReference type="InterPro" id="IPR002912">
    <property type="entry name" value="ACT_dom"/>
</dbReference>
<dbReference type="CDD" id="cd04905">
    <property type="entry name" value="ACT_CM-PDT"/>
    <property type="match status" value="1"/>
</dbReference>
<dbReference type="UniPathway" id="UPA00121">
    <property type="reaction ID" value="UER00345"/>
</dbReference>
<dbReference type="FunFam" id="3.30.70.260:FF:000012">
    <property type="entry name" value="Prephenate dehydratase"/>
    <property type="match status" value="1"/>
</dbReference>
<evidence type="ECO:0000313" key="14">
    <source>
        <dbReference type="Proteomes" id="UP000471031"/>
    </source>
</evidence>
<dbReference type="Pfam" id="PF00800">
    <property type="entry name" value="PDT"/>
    <property type="match status" value="1"/>
</dbReference>
<comment type="catalytic activity">
    <reaction evidence="8 10">
        <text>prephenate + H(+) = 3-phenylpyruvate + CO2 + H2O</text>
        <dbReference type="Rhea" id="RHEA:21648"/>
        <dbReference type="ChEBI" id="CHEBI:15377"/>
        <dbReference type="ChEBI" id="CHEBI:15378"/>
        <dbReference type="ChEBI" id="CHEBI:16526"/>
        <dbReference type="ChEBI" id="CHEBI:18005"/>
        <dbReference type="ChEBI" id="CHEBI:29934"/>
        <dbReference type="EC" id="4.2.1.51"/>
    </reaction>
</comment>
<dbReference type="InterPro" id="IPR018528">
    <property type="entry name" value="Preph_deHydtase_CS"/>
</dbReference>
<evidence type="ECO:0000256" key="8">
    <source>
        <dbReference type="ARBA" id="ARBA00047848"/>
    </source>
</evidence>
<dbReference type="GO" id="GO:0004664">
    <property type="term" value="F:prephenate dehydratase activity"/>
    <property type="evidence" value="ECO:0007669"/>
    <property type="project" value="UniProtKB-UniRule"/>
</dbReference>
<evidence type="ECO:0000256" key="6">
    <source>
        <dbReference type="ARBA" id="ARBA00023222"/>
    </source>
</evidence>
<evidence type="ECO:0000256" key="10">
    <source>
        <dbReference type="RuleBase" id="RU361254"/>
    </source>
</evidence>
<dbReference type="Gene3D" id="3.40.190.10">
    <property type="entry name" value="Periplasmic binding protein-like II"/>
    <property type="match status" value="2"/>
</dbReference>
<dbReference type="Pfam" id="PF01842">
    <property type="entry name" value="ACT"/>
    <property type="match status" value="1"/>
</dbReference>
<keyword evidence="7 10" id="KW-0456">Lyase</keyword>
<dbReference type="EC" id="4.2.1.51" evidence="2 10"/>
<dbReference type="CDD" id="cd13633">
    <property type="entry name" value="PBP2_Sa-PDT_like"/>
    <property type="match status" value="1"/>
</dbReference>
<protein>
    <recommendedName>
        <fullName evidence="3 10">Prephenate dehydratase</fullName>
        <shortName evidence="10">PDT</shortName>
        <ecNumber evidence="2 10">4.2.1.51</ecNumber>
    </recommendedName>
</protein>
<evidence type="ECO:0000256" key="7">
    <source>
        <dbReference type="ARBA" id="ARBA00023239"/>
    </source>
</evidence>
<dbReference type="GO" id="GO:0009094">
    <property type="term" value="P:L-phenylalanine biosynthetic process"/>
    <property type="evidence" value="ECO:0007669"/>
    <property type="project" value="UniProtKB-UniPathway"/>
</dbReference>
<dbReference type="PANTHER" id="PTHR21022:SF19">
    <property type="entry name" value="PREPHENATE DEHYDRATASE-RELATED"/>
    <property type="match status" value="1"/>
</dbReference>
<dbReference type="PROSITE" id="PS51171">
    <property type="entry name" value="PREPHENATE_DEHYDR_3"/>
    <property type="match status" value="1"/>
</dbReference>
<name>A0A845LFT0_HELGE</name>
<dbReference type="PANTHER" id="PTHR21022">
    <property type="entry name" value="PREPHENATE DEHYDRATASE P PROTEIN"/>
    <property type="match status" value="1"/>
</dbReference>
<accession>A0A845LFT0</accession>
<evidence type="ECO:0000259" key="12">
    <source>
        <dbReference type="PROSITE" id="PS51671"/>
    </source>
</evidence>
<organism evidence="13 14">
    <name type="scientific">Heliomicrobium gestii</name>
    <name type="common">Heliobacterium gestii</name>
    <dbReference type="NCBI Taxonomy" id="2699"/>
    <lineage>
        <taxon>Bacteria</taxon>
        <taxon>Bacillati</taxon>
        <taxon>Bacillota</taxon>
        <taxon>Clostridia</taxon>
        <taxon>Eubacteriales</taxon>
        <taxon>Heliobacteriaceae</taxon>
        <taxon>Heliomicrobium</taxon>
    </lineage>
</organism>
<sequence length="292" mass="31933">MEMMTERQSKGPAGAVNGPVGYLGPEGTFSEEAAQAFFLPETTLRPFSSISAVYEALSLWAIEAAILPLENSIEGTINQTLDELVENPGLFIFGELILSVHNQLLVPPGVDWTQVVEVYSHPQPLAQCRKFLDAKLPNARPIATSSTVEGAKKALELTTPGSPRAAVGSAFAARRLGLEIAQSEIQSRPNNKTRFVVVGRQLTEPTGNDKTSLVCSLPQDRPGGLYAILKEFAEREINLTRIESRPTKHELGQYLFFIDFTGHQRDRKVAEALNAIGQFTTLIRVLGSYIRG</sequence>
<evidence type="ECO:0000256" key="9">
    <source>
        <dbReference type="PIRSR" id="PIRSR001500-2"/>
    </source>
</evidence>
<evidence type="ECO:0000256" key="1">
    <source>
        <dbReference type="ARBA" id="ARBA00004741"/>
    </source>
</evidence>
<dbReference type="InterPro" id="IPR008242">
    <property type="entry name" value="Chor_mutase/pphenate_deHydtase"/>
</dbReference>
<reference evidence="13 14" key="1">
    <citation type="submission" date="2020-01" db="EMBL/GenBank/DDBJ databases">
        <title>Whole genome sequence of Heliobacterium gestii DSM 11169.</title>
        <authorList>
            <person name="Kyndt J.A."/>
            <person name="Meyer T.E."/>
        </authorList>
    </citation>
    <scope>NUCLEOTIDE SEQUENCE [LARGE SCALE GENOMIC DNA]</scope>
    <source>
        <strain evidence="13 14">DSM 11169</strain>
    </source>
</reference>
<feature type="domain" description="ACT" evidence="12">
    <location>
        <begin position="213"/>
        <end position="290"/>
    </location>
</feature>
<evidence type="ECO:0000256" key="2">
    <source>
        <dbReference type="ARBA" id="ARBA00013147"/>
    </source>
</evidence>
<dbReference type="Gene3D" id="3.30.70.260">
    <property type="match status" value="1"/>
</dbReference>
<dbReference type="SUPFAM" id="SSF53850">
    <property type="entry name" value="Periplasmic binding protein-like II"/>
    <property type="match status" value="1"/>
</dbReference>
<dbReference type="OrthoDB" id="9802281at2"/>